<evidence type="ECO:0000256" key="5">
    <source>
        <dbReference type="ARBA" id="ARBA00023125"/>
    </source>
</evidence>
<dbReference type="Gene3D" id="3.10.129.10">
    <property type="entry name" value="Hotdog Thioesterase"/>
    <property type="match status" value="1"/>
</dbReference>
<keyword evidence="2" id="KW-0444">Lipid biosynthesis</keyword>
<keyword evidence="6" id="KW-0804">Transcription</keyword>
<dbReference type="InterPro" id="IPR017275">
    <property type="entry name" value="Transcription_factor_FapR"/>
</dbReference>
<dbReference type="PIRSF" id="PIRSF037733">
    <property type="entry name" value="Transcription_factor_FapR"/>
    <property type="match status" value="1"/>
</dbReference>
<evidence type="ECO:0000256" key="2">
    <source>
        <dbReference type="ARBA" id="ARBA00022516"/>
    </source>
</evidence>
<dbReference type="InterPro" id="IPR036388">
    <property type="entry name" value="WH-like_DNA-bd_sf"/>
</dbReference>
<organism evidence="7 8">
    <name type="scientific">Candidatus Infernicultor aquiphilus</name>
    <dbReference type="NCBI Taxonomy" id="1805029"/>
    <lineage>
        <taxon>Bacteria</taxon>
        <taxon>Pseudomonadati</taxon>
        <taxon>Atribacterota</taxon>
        <taxon>Candidatus Phoenicimicrobiia</taxon>
        <taxon>Candidatus Pheonicimicrobiales</taxon>
        <taxon>Candidatus Phoenicimicrobiaceae</taxon>
        <taxon>Candidatus Infernicultor</taxon>
    </lineage>
</organism>
<keyword evidence="3" id="KW-0805">Transcription regulation</keyword>
<gene>
    <name evidence="7" type="ORF">AUK42_04175</name>
</gene>
<dbReference type="InterPro" id="IPR029069">
    <property type="entry name" value="HotDog_dom_sf"/>
</dbReference>
<sequence>MMIQNLNKIERQRRIKEYILRDPFLSDKKLAELFNFSVQTIRLDRLEMGIPEMRKRIIKVAKETSLADQVKSLKRDEIIGELIDIELGKSGIAILKTVKSMAFNRTGIIRSHYIFSLADSLAISIIDAKVALTGIARLRYKIPVYTGQTLVAKARVAQKKGNKYLVSVHVKSNHEEVFTGKLVIFSFNDKVKKKEV</sequence>
<name>A0A1J5GLP4_9BACT</name>
<keyword evidence="5" id="KW-0238">DNA-binding</keyword>
<keyword evidence="1" id="KW-0678">Repressor</keyword>
<dbReference type="Gene3D" id="1.10.10.10">
    <property type="entry name" value="Winged helix-like DNA-binding domain superfamily/Winged helix DNA-binding domain"/>
    <property type="match status" value="1"/>
</dbReference>
<dbReference type="GO" id="GO:0045717">
    <property type="term" value="P:negative regulation of fatty acid biosynthetic process"/>
    <property type="evidence" value="ECO:0007669"/>
    <property type="project" value="InterPro"/>
</dbReference>
<proteinExistence type="predicted"/>
<dbReference type="GO" id="GO:0003677">
    <property type="term" value="F:DNA binding"/>
    <property type="evidence" value="ECO:0007669"/>
    <property type="project" value="UniProtKB-KW"/>
</dbReference>
<evidence type="ECO:0000313" key="8">
    <source>
        <dbReference type="Proteomes" id="UP000182763"/>
    </source>
</evidence>
<dbReference type="STRING" id="1805029.AUK42_04175"/>
<dbReference type="RefSeq" id="WP_406606846.1">
    <property type="nucleotide sequence ID" value="NZ_PFKO01000057.1"/>
</dbReference>
<dbReference type="EMBL" id="MNYY01000084">
    <property type="protein sequence ID" value="OIP70490.1"/>
    <property type="molecule type" value="Genomic_DNA"/>
</dbReference>
<dbReference type="Proteomes" id="UP000182763">
    <property type="component" value="Unassembled WGS sequence"/>
</dbReference>
<comment type="caution">
    <text evidence="7">The sequence shown here is derived from an EMBL/GenBank/DDBJ whole genome shotgun (WGS) entry which is preliminary data.</text>
</comment>
<evidence type="ECO:0000256" key="3">
    <source>
        <dbReference type="ARBA" id="ARBA00023015"/>
    </source>
</evidence>
<dbReference type="SUPFAM" id="SSF54637">
    <property type="entry name" value="Thioesterase/thiol ester dehydrase-isomerase"/>
    <property type="match status" value="1"/>
</dbReference>
<keyword evidence="4" id="KW-0443">Lipid metabolism</keyword>
<dbReference type="CDD" id="cd03440">
    <property type="entry name" value="hot_dog"/>
    <property type="match status" value="1"/>
</dbReference>
<protein>
    <submittedName>
        <fullName evidence="7">Fatty acid biosynthesis transcriptional regulator</fullName>
    </submittedName>
</protein>
<evidence type="ECO:0000256" key="1">
    <source>
        <dbReference type="ARBA" id="ARBA00022491"/>
    </source>
</evidence>
<reference evidence="7 8" key="1">
    <citation type="journal article" date="2016" name="Environ. Microbiol.">
        <title>Genomic resolution of a cold subsurface aquifer community provides metabolic insights for novel microbes adapted to high CO concentrations.</title>
        <authorList>
            <person name="Probst A.J."/>
            <person name="Castelle C.J."/>
            <person name="Singh A."/>
            <person name="Brown C.T."/>
            <person name="Anantharaman K."/>
            <person name="Sharon I."/>
            <person name="Hug L.A."/>
            <person name="Burstein D."/>
            <person name="Emerson J.B."/>
            <person name="Thomas B.C."/>
            <person name="Banfield J.F."/>
        </authorList>
    </citation>
    <scope>NUCLEOTIDE SEQUENCE [LARGE SCALE GENOMIC DNA]</scope>
    <source>
        <strain evidence="7">CG2_30_33_13</strain>
    </source>
</reference>
<evidence type="ECO:0000256" key="6">
    <source>
        <dbReference type="ARBA" id="ARBA00023163"/>
    </source>
</evidence>
<dbReference type="AlphaFoldDB" id="A0A1J5GLP4"/>
<dbReference type="NCBIfam" id="NF003359">
    <property type="entry name" value="PRK04424.1"/>
    <property type="match status" value="1"/>
</dbReference>
<evidence type="ECO:0000313" key="7">
    <source>
        <dbReference type="EMBL" id="OIP70490.1"/>
    </source>
</evidence>
<dbReference type="GO" id="GO:0003700">
    <property type="term" value="F:DNA-binding transcription factor activity"/>
    <property type="evidence" value="ECO:0007669"/>
    <property type="project" value="InterPro"/>
</dbReference>
<dbReference type="GO" id="GO:0045892">
    <property type="term" value="P:negative regulation of DNA-templated transcription"/>
    <property type="evidence" value="ECO:0007669"/>
    <property type="project" value="InterPro"/>
</dbReference>
<accession>A0A1J5GLP4</accession>
<dbReference type="GO" id="GO:0006629">
    <property type="term" value="P:lipid metabolic process"/>
    <property type="evidence" value="ECO:0007669"/>
    <property type="project" value="UniProtKB-KW"/>
</dbReference>
<evidence type="ECO:0000256" key="4">
    <source>
        <dbReference type="ARBA" id="ARBA00023098"/>
    </source>
</evidence>